<feature type="domain" description="ABC transporter" evidence="13">
    <location>
        <begin position="465"/>
        <end position="701"/>
    </location>
</feature>
<dbReference type="PROSITE" id="PS00211">
    <property type="entry name" value="ABC_TRANSPORTER_1"/>
    <property type="match status" value="2"/>
</dbReference>
<evidence type="ECO:0000256" key="3">
    <source>
        <dbReference type="ARBA" id="ARBA00022448"/>
    </source>
</evidence>
<dbReference type="SUPFAM" id="SSF90123">
    <property type="entry name" value="ABC transporter transmembrane region"/>
    <property type="match status" value="2"/>
</dbReference>
<comment type="similarity">
    <text evidence="2">Belongs to the ABC transporter superfamily. ABCB family. Multidrug resistance exporter (TC 3.A.1.201) subfamily.</text>
</comment>
<dbReference type="SUPFAM" id="SSF52540">
    <property type="entry name" value="P-loop containing nucleoside triphosphate hydrolases"/>
    <property type="match status" value="2"/>
</dbReference>
<dbReference type="GO" id="GO:0009958">
    <property type="term" value="P:positive gravitropism"/>
    <property type="evidence" value="ECO:0007669"/>
    <property type="project" value="UniProtKB-ARBA"/>
</dbReference>
<keyword evidence="5" id="KW-0677">Repeat</keyword>
<dbReference type="PROSITE" id="PS50929">
    <property type="entry name" value="ABC_TM1F"/>
    <property type="match status" value="2"/>
</dbReference>
<dbReference type="InterPro" id="IPR003439">
    <property type="entry name" value="ABC_transporter-like_ATP-bd"/>
</dbReference>
<name>A0A317YEV0_MAIZE</name>
<feature type="domain" description="ABC transmembrane type-1" evidence="14">
    <location>
        <begin position="139"/>
        <end position="427"/>
    </location>
</feature>
<evidence type="ECO:0000256" key="6">
    <source>
        <dbReference type="ARBA" id="ARBA00022741"/>
    </source>
</evidence>
<keyword evidence="3" id="KW-0813">Transport</keyword>
<dbReference type="PANTHER" id="PTHR43394">
    <property type="entry name" value="ATP-DEPENDENT PERMEASE MDL1, MITOCHONDRIAL"/>
    <property type="match status" value="1"/>
</dbReference>
<keyword evidence="9 12" id="KW-0472">Membrane</keyword>
<feature type="transmembrane region" description="Helical" evidence="12">
    <location>
        <begin position="792"/>
        <end position="809"/>
    </location>
</feature>
<keyword evidence="6" id="KW-0547">Nucleotide-binding</keyword>
<dbReference type="InterPro" id="IPR017871">
    <property type="entry name" value="ABC_transporter-like_CS"/>
</dbReference>
<dbReference type="FunFam" id="1.20.1560.10:FF:000029">
    <property type="entry name" value="ABC transporter B family member 1"/>
    <property type="match status" value="1"/>
</dbReference>
<dbReference type="CDD" id="cd03249">
    <property type="entry name" value="ABC_MTABC3_MDL1_MDL2"/>
    <property type="match status" value="1"/>
</dbReference>
<dbReference type="PANTHER" id="PTHR43394:SF11">
    <property type="entry name" value="ATP-BINDING CASSETTE TRANSPORTER"/>
    <property type="match status" value="1"/>
</dbReference>
<dbReference type="GO" id="GO:0005886">
    <property type="term" value="C:plasma membrane"/>
    <property type="evidence" value="ECO:0007669"/>
    <property type="project" value="UniProtKB-SubCell"/>
</dbReference>
<dbReference type="InterPro" id="IPR039421">
    <property type="entry name" value="Type_1_exporter"/>
</dbReference>
<feature type="domain" description="ABC transmembrane type-1" evidence="14">
    <location>
        <begin position="753"/>
        <end position="1040"/>
    </location>
</feature>
<dbReference type="GO" id="GO:0010328">
    <property type="term" value="F:auxin influx transmembrane transporter activity"/>
    <property type="evidence" value="ECO:0007669"/>
    <property type="project" value="UniProtKB-ARBA"/>
</dbReference>
<keyword evidence="10" id="KW-0325">Glycoprotein</keyword>
<dbReference type="FunFam" id="3.40.50.300:FF:000066">
    <property type="entry name" value="ABC transporter B family member 1"/>
    <property type="match status" value="1"/>
</dbReference>
<evidence type="ECO:0000256" key="5">
    <source>
        <dbReference type="ARBA" id="ARBA00022737"/>
    </source>
</evidence>
<evidence type="ECO:0000256" key="4">
    <source>
        <dbReference type="ARBA" id="ARBA00022692"/>
    </source>
</evidence>
<dbReference type="GO" id="GO:0043481">
    <property type="term" value="P:anthocyanin accumulation in tissues in response to UV light"/>
    <property type="evidence" value="ECO:0007669"/>
    <property type="project" value="UniProtKB-ARBA"/>
</dbReference>
<dbReference type="InterPro" id="IPR027417">
    <property type="entry name" value="P-loop_NTPase"/>
</dbReference>
<feature type="compositionally biased region" description="Pro residues" evidence="11">
    <location>
        <begin position="83"/>
        <end position="93"/>
    </location>
</feature>
<dbReference type="Gene3D" id="1.20.1560.10">
    <property type="entry name" value="ABC transporter type 1, transmembrane domain"/>
    <property type="match status" value="1"/>
</dbReference>
<dbReference type="GO" id="GO:0009640">
    <property type="term" value="P:photomorphogenesis"/>
    <property type="evidence" value="ECO:0007669"/>
    <property type="project" value="UniProtKB-ARBA"/>
</dbReference>
<dbReference type="GO" id="GO:0008361">
    <property type="term" value="P:regulation of cell size"/>
    <property type="evidence" value="ECO:0007669"/>
    <property type="project" value="UniProtKB-ARBA"/>
</dbReference>
<evidence type="ECO:0000256" key="11">
    <source>
        <dbReference type="SAM" id="MobiDB-lite"/>
    </source>
</evidence>
<dbReference type="Proteomes" id="UP000251960">
    <property type="component" value="Chromosome 1"/>
</dbReference>
<feature type="transmembrane region" description="Helical" evidence="12">
    <location>
        <begin position="873"/>
        <end position="891"/>
    </location>
</feature>
<dbReference type="Pfam" id="PF00005">
    <property type="entry name" value="ABC_tran"/>
    <property type="match status" value="2"/>
</dbReference>
<feature type="transmembrane region" description="Helical" evidence="12">
    <location>
        <begin position="136"/>
        <end position="156"/>
    </location>
</feature>
<evidence type="ECO:0000256" key="2">
    <source>
        <dbReference type="ARBA" id="ARBA00007577"/>
    </source>
</evidence>
<dbReference type="GO" id="GO:0010329">
    <property type="term" value="F:auxin efflux transmembrane transporter activity"/>
    <property type="evidence" value="ECO:0007669"/>
    <property type="project" value="UniProtKB-ARBA"/>
</dbReference>
<dbReference type="GO" id="GO:1900459">
    <property type="term" value="P:positive regulation of brassinosteroid mediated signaling pathway"/>
    <property type="evidence" value="ECO:0007669"/>
    <property type="project" value="UniProtKB-ARBA"/>
</dbReference>
<protein>
    <submittedName>
        <fullName evidence="15">ABC transporter B family member 19</fullName>
    </submittedName>
</protein>
<dbReference type="CDD" id="cd18577">
    <property type="entry name" value="ABC_6TM_Pgp_ABCB1_D1_like"/>
    <property type="match status" value="1"/>
</dbReference>
<dbReference type="InterPro" id="IPR011527">
    <property type="entry name" value="ABC1_TM_dom"/>
</dbReference>
<feature type="compositionally biased region" description="Low complexity" evidence="11">
    <location>
        <begin position="67"/>
        <end position="76"/>
    </location>
</feature>
<dbReference type="Pfam" id="PF00664">
    <property type="entry name" value="ABC_membrane"/>
    <property type="match status" value="2"/>
</dbReference>
<feature type="compositionally biased region" description="Basic and acidic residues" evidence="11">
    <location>
        <begin position="22"/>
        <end position="34"/>
    </location>
</feature>
<evidence type="ECO:0000256" key="12">
    <source>
        <dbReference type="SAM" id="Phobius"/>
    </source>
</evidence>
<feature type="domain" description="ABC transporter" evidence="13">
    <location>
        <begin position="1076"/>
        <end position="1261"/>
    </location>
</feature>
<dbReference type="Gene3D" id="3.40.50.300">
    <property type="entry name" value="P-loop containing nucleotide triphosphate hydrolases"/>
    <property type="match status" value="3"/>
</dbReference>
<feature type="transmembrane region" description="Helical" evidence="12">
    <location>
        <begin position="1014"/>
        <end position="1035"/>
    </location>
</feature>
<dbReference type="GO" id="GO:0009733">
    <property type="term" value="P:response to auxin"/>
    <property type="evidence" value="ECO:0007669"/>
    <property type="project" value="UniProtKB-ARBA"/>
</dbReference>
<evidence type="ECO:0000259" key="14">
    <source>
        <dbReference type="PROSITE" id="PS50929"/>
    </source>
</evidence>
<dbReference type="GO" id="GO:0048443">
    <property type="term" value="P:stamen development"/>
    <property type="evidence" value="ECO:0007669"/>
    <property type="project" value="UniProtKB-ARBA"/>
</dbReference>
<proteinExistence type="inferred from homology"/>
<feature type="region of interest" description="Disordered" evidence="11">
    <location>
        <begin position="1"/>
        <end position="118"/>
    </location>
</feature>
<dbReference type="CDD" id="cd18578">
    <property type="entry name" value="ABC_6TM_Pgp_ABCB1_D2_like"/>
    <property type="match status" value="1"/>
</dbReference>
<evidence type="ECO:0000256" key="10">
    <source>
        <dbReference type="ARBA" id="ARBA00023180"/>
    </source>
</evidence>
<feature type="transmembrane region" description="Helical" evidence="12">
    <location>
        <begin position="183"/>
        <end position="207"/>
    </location>
</feature>
<dbReference type="GO" id="GO:0009637">
    <property type="term" value="P:response to blue light"/>
    <property type="evidence" value="ECO:0007669"/>
    <property type="project" value="UniProtKB-ARBA"/>
</dbReference>
<feature type="transmembrane region" description="Helical" evidence="12">
    <location>
        <begin position="398"/>
        <end position="416"/>
    </location>
</feature>
<keyword evidence="8 12" id="KW-1133">Transmembrane helix</keyword>
<dbReference type="SMART" id="SM00382">
    <property type="entry name" value="AAA"/>
    <property type="match status" value="2"/>
</dbReference>
<evidence type="ECO:0000256" key="1">
    <source>
        <dbReference type="ARBA" id="ARBA00004651"/>
    </source>
</evidence>
<dbReference type="GO" id="GO:0009926">
    <property type="term" value="P:auxin polar transport"/>
    <property type="evidence" value="ECO:0007669"/>
    <property type="project" value="UniProtKB-ARBA"/>
</dbReference>
<evidence type="ECO:0000313" key="15">
    <source>
        <dbReference type="EMBL" id="PWZ57063.1"/>
    </source>
</evidence>
<dbReference type="PROSITE" id="PS50893">
    <property type="entry name" value="ABC_TRANSPORTER_2"/>
    <property type="match status" value="2"/>
</dbReference>
<dbReference type="GO" id="GO:0009741">
    <property type="term" value="P:response to brassinosteroid"/>
    <property type="evidence" value="ECO:0007669"/>
    <property type="project" value="UniProtKB-ARBA"/>
</dbReference>
<accession>A0A317YEV0</accession>
<feature type="transmembrane region" description="Helical" evidence="12">
    <location>
        <begin position="897"/>
        <end position="914"/>
    </location>
</feature>
<dbReference type="ExpressionAtlas" id="A0A317YEV0">
    <property type="expression patterns" value="baseline and differential"/>
</dbReference>
<evidence type="ECO:0000256" key="7">
    <source>
        <dbReference type="ARBA" id="ARBA00022840"/>
    </source>
</evidence>
<dbReference type="InterPro" id="IPR003593">
    <property type="entry name" value="AAA+_ATPase"/>
</dbReference>
<dbReference type="GO" id="GO:0005524">
    <property type="term" value="F:ATP binding"/>
    <property type="evidence" value="ECO:0007669"/>
    <property type="project" value="UniProtKB-KW"/>
</dbReference>
<evidence type="ECO:0000256" key="9">
    <source>
        <dbReference type="ARBA" id="ARBA00023136"/>
    </source>
</evidence>
<feature type="transmembrane region" description="Helical" evidence="12">
    <location>
        <begin position="288"/>
        <end position="307"/>
    </location>
</feature>
<evidence type="ECO:0000256" key="8">
    <source>
        <dbReference type="ARBA" id="ARBA00022989"/>
    </source>
</evidence>
<organism evidence="15">
    <name type="scientific">Zea mays</name>
    <name type="common">Maize</name>
    <dbReference type="NCBI Taxonomy" id="4577"/>
    <lineage>
        <taxon>Eukaryota</taxon>
        <taxon>Viridiplantae</taxon>
        <taxon>Streptophyta</taxon>
        <taxon>Embryophyta</taxon>
        <taxon>Tracheophyta</taxon>
        <taxon>Spermatophyta</taxon>
        <taxon>Magnoliopsida</taxon>
        <taxon>Liliopsida</taxon>
        <taxon>Poales</taxon>
        <taxon>Poaceae</taxon>
        <taxon>PACMAD clade</taxon>
        <taxon>Panicoideae</taxon>
        <taxon>Andropogonodae</taxon>
        <taxon>Andropogoneae</taxon>
        <taxon>Tripsacinae</taxon>
        <taxon>Zea</taxon>
    </lineage>
</organism>
<evidence type="ECO:0000259" key="13">
    <source>
        <dbReference type="PROSITE" id="PS50893"/>
    </source>
</evidence>
<feature type="transmembrane region" description="Helical" evidence="12">
    <location>
        <begin position="749"/>
        <end position="772"/>
    </location>
</feature>
<feature type="transmembrane region" description="Helical" evidence="12">
    <location>
        <begin position="263"/>
        <end position="282"/>
    </location>
</feature>
<dbReference type="FunFam" id="1.20.1560.10:FF:000009">
    <property type="entry name" value="ABC transporter B family member 1"/>
    <property type="match status" value="1"/>
</dbReference>
<keyword evidence="7" id="KW-0067">ATP-binding</keyword>
<dbReference type="InterPro" id="IPR036640">
    <property type="entry name" value="ABC1_TM_sf"/>
</dbReference>
<dbReference type="GO" id="GO:0016887">
    <property type="term" value="F:ATP hydrolysis activity"/>
    <property type="evidence" value="ECO:0007669"/>
    <property type="project" value="InterPro"/>
</dbReference>
<dbReference type="GO" id="GO:0140359">
    <property type="term" value="F:ABC-type transporter activity"/>
    <property type="evidence" value="ECO:0007669"/>
    <property type="project" value="InterPro"/>
</dbReference>
<sequence length="1283" mass="137431">MSSSDPEEIRARVVVLGSPHADGGDEWARPELEAFHLPSPAHQPPGFLAGQPEAAEQPTLPAHAGRSSSSNTPTTSAGGGAAPPLPSSPPPPSASLETEQPPNARPASAGANDSKKPTPPAALRDLFRFADGLDCALMLIGTLGALVHGCSLPVFLRFFADLVDSFGSHADDPDTMVRLVVKYAFYFLVVGAAIWASSWAEISCWMWTGERQSTRMRIRYLDAALRQDVSFFDTDVRASDVIYAINADAVVVQDAISEKLGNLIHYMATFVAGFVVGFTAAWQLALVTLAVVPLIAVIGGLSAAALAKLSSRSQDALSGASGIAEQALAQIRIVQAFVGEEREMRAYSAALAVAQRIGYRSGFAKGLGLGGTYFTVFCCYGLLLWYGGHLVRAQHTNGGLAIATMFSVMIGGLALGQSAPSMAAFAKARVAAAKIFRIIDHRPGISSRDGEDGAEPESVTGRVEMRGVDFAYPSRPDVPILRGFSLSVPAGKTIALVGSSGSGKSTVVSLIERFYDPSAGQILLDGHDLRSLELRWLRRQIGLVSQEPALFATSIRENLLLGRDSQSATLAEMEEAARVANAHSFIIKLPDGYDTQVGERGLQLSGGQKQRIAIARAMLKNPAILLLDEATSALDSESEKLVQEALDRFMIGRTTLVIAHRLSTIRKADVVAVLQGGAVSEMGAHDELMAKGENGTYAKLIRMQEQAHEAALVNARRSSARPSSARNSLAFRAGASSFLRLARMNSPEWAYALAGSIGSMVCGSFSAIFAYILSAVLSVYYAPDPRYMKREIAKYCYLLIGMSSAALLFNTVQHVFWDTVGENLTKRVREKMFAAVLRNEIAWFDADENASARVAARLALDAQNVRSAIGDRISVIVQNSALMLVACTAGFVLQWRLALVLLAVFPLVVGATVLQKMFMKGFSGDLEAAHARATQIAGEAVANLRTVAAFNAERKITGLFEANLRGPLRRCFWKGQIAGSGYGVAQFLLYASYALGLWYAAWLVKHGVSDFSRTIRVFMVLMVSANGAAETLTLAPDFIKGGRAMRSVFETIDRKTEVEPDDVDAAPVPERPRGEVELKHVDFSYPSRPDIQVFRDLSLRARAGKTLALVGPSGCGKSSVLALVQRFYEPTSGRVLLDGKDVRKYNLRALRRVVAVVGERGVQLSGGQRQRIAIARALVKQAAIVLLDEATSALDAESERCVQEALERAGSGRTTIVVAHRLATVRGAHTIAVIDDGKVAEQGSHSHLLKHHPDGCYARMLQLQRLTGAAAGPGPSSSCNGAA</sequence>
<gene>
    <name evidence="15" type="primary">ABCB19_6</name>
    <name evidence="15" type="ORF">Zm00014a_032103</name>
</gene>
<comment type="caution">
    <text evidence="15">The sequence shown here is derived from an EMBL/GenBank/DDBJ whole genome shotgun (WGS) entry which is preliminary data.</text>
</comment>
<feature type="transmembrane region" description="Helical" evidence="12">
    <location>
        <begin position="366"/>
        <end position="386"/>
    </location>
</feature>
<reference evidence="15" key="1">
    <citation type="journal article" date="2018" name="Nat. Genet.">
        <title>Extensive intraspecific gene order and gene structural variations between Mo17 and other maize genomes.</title>
        <authorList>
            <person name="Sun S."/>
            <person name="Zhou Y."/>
            <person name="Chen J."/>
            <person name="Shi J."/>
            <person name="Zhao H."/>
            <person name="Zhao H."/>
            <person name="Song W."/>
            <person name="Zhang M."/>
            <person name="Cui Y."/>
            <person name="Dong X."/>
            <person name="Liu H."/>
            <person name="Ma X."/>
            <person name="Jiao Y."/>
            <person name="Wang B."/>
            <person name="Wei X."/>
            <person name="Stein J.C."/>
            <person name="Glaubitz J.C."/>
            <person name="Lu F."/>
            <person name="Yu G."/>
            <person name="Liang C."/>
            <person name="Fengler K."/>
            <person name="Li B."/>
            <person name="Rafalski A."/>
            <person name="Schnable P.S."/>
            <person name="Ware D.H."/>
            <person name="Buckler E.S."/>
            <person name="Lai J."/>
        </authorList>
    </citation>
    <scope>NUCLEOTIDE SEQUENCE [LARGE SCALE GENOMIC DNA]</scope>
    <source>
        <tissue evidence="15">Seedling</tissue>
    </source>
</reference>
<feature type="transmembrane region" description="Helical" evidence="12">
    <location>
        <begin position="979"/>
        <end position="1002"/>
    </location>
</feature>
<comment type="subcellular location">
    <subcellularLocation>
        <location evidence="1">Cell membrane</location>
        <topology evidence="1">Multi-pass membrane protein</topology>
    </subcellularLocation>
</comment>
<keyword evidence="4 12" id="KW-0812">Transmembrane</keyword>
<dbReference type="EMBL" id="NCVQ01000001">
    <property type="protein sequence ID" value="PWZ57063.1"/>
    <property type="molecule type" value="Genomic_DNA"/>
</dbReference>